<dbReference type="CDD" id="cd11936">
    <property type="entry name" value="SH3_UBASH3B"/>
    <property type="match status" value="1"/>
</dbReference>
<dbReference type="InterPro" id="IPR035632">
    <property type="entry name" value="UBASH3B_SH3"/>
</dbReference>
<dbReference type="PROSITE" id="PS50030">
    <property type="entry name" value="UBA"/>
    <property type="match status" value="1"/>
</dbReference>
<evidence type="ECO:0000256" key="1">
    <source>
        <dbReference type="ARBA" id="ARBA00004123"/>
    </source>
</evidence>
<dbReference type="CDD" id="cd14301">
    <property type="entry name" value="UBA_UBS3B"/>
    <property type="match status" value="1"/>
</dbReference>
<dbReference type="SUPFAM" id="SSF50044">
    <property type="entry name" value="SH3-domain"/>
    <property type="match status" value="1"/>
</dbReference>
<dbReference type="PANTHER" id="PTHR16469">
    <property type="entry name" value="UBIQUITIN-ASSOCIATED AND SH3 DOMAIN-CONTAINING BA-RELATED"/>
    <property type="match status" value="1"/>
</dbReference>
<dbReference type="Pfam" id="PF22562">
    <property type="entry name" value="UBA_7"/>
    <property type="match status" value="1"/>
</dbReference>
<dbReference type="InterPro" id="IPR001452">
    <property type="entry name" value="SH3_domain"/>
</dbReference>
<proteinExistence type="predicted"/>
<evidence type="ECO:0000256" key="2">
    <source>
        <dbReference type="ARBA" id="ARBA00004496"/>
    </source>
</evidence>
<reference evidence="9" key="1">
    <citation type="submission" date="2022-03" db="EMBL/GenBank/DDBJ databases">
        <authorList>
            <person name="Alioto T."/>
            <person name="Alioto T."/>
            <person name="Gomez Garrido J."/>
        </authorList>
    </citation>
    <scope>NUCLEOTIDE SEQUENCE</scope>
</reference>
<dbReference type="InterPro" id="IPR015940">
    <property type="entry name" value="UBA"/>
</dbReference>
<dbReference type="GO" id="GO:0005737">
    <property type="term" value="C:cytoplasm"/>
    <property type="evidence" value="ECO:0007669"/>
    <property type="project" value="UniProtKB-SubCell"/>
</dbReference>
<keyword evidence="4" id="KW-0963">Cytoplasm</keyword>
<dbReference type="PANTHER" id="PTHR16469:SF29">
    <property type="entry name" value="UBIQUITIN-ASSOCIATED AND SH3 DOMAIN-CONTAINING PROTEIN B"/>
    <property type="match status" value="1"/>
</dbReference>
<protein>
    <submittedName>
        <fullName evidence="9">Ubiquitin-associated and SH3 domain-containing B</fullName>
    </submittedName>
</protein>
<dbReference type="EMBL" id="OW240921">
    <property type="protein sequence ID" value="CAH2320389.1"/>
    <property type="molecule type" value="Genomic_DNA"/>
</dbReference>
<dbReference type="Pfam" id="PF14604">
    <property type="entry name" value="SH3_9"/>
    <property type="match status" value="1"/>
</dbReference>
<dbReference type="Pfam" id="PF00300">
    <property type="entry name" value="His_Phos_1"/>
    <property type="match status" value="1"/>
</dbReference>
<keyword evidence="10" id="KW-1185">Reference proteome</keyword>
<dbReference type="InterPro" id="IPR036028">
    <property type="entry name" value="SH3-like_dom_sf"/>
</dbReference>
<feature type="domain" description="SH3" evidence="7">
    <location>
        <begin position="243"/>
        <end position="308"/>
    </location>
</feature>
<dbReference type="SUPFAM" id="SSF46934">
    <property type="entry name" value="UBA-like"/>
    <property type="match status" value="1"/>
</dbReference>
<dbReference type="SUPFAM" id="SSF53254">
    <property type="entry name" value="Phosphoglycerate mutase-like"/>
    <property type="match status" value="1"/>
</dbReference>
<keyword evidence="5" id="KW-0539">Nucleus</keyword>
<dbReference type="FunFam" id="1.10.8.10:FF:000051">
    <property type="entry name" value="ubiquitin-associated and SH3 domain-containing protein B"/>
    <property type="match status" value="1"/>
</dbReference>
<sequence length="480" mass="53764">MAAKEDLYSKIVPRRGRQNRTGTIRHGSSLEILLSMGFPRARAQKALASTGGRSVQAACDWLFSHVDDPFLDDPLPREYVLYLRPTGPLAQKLSDYWQQSKQLCGKNKAHNIFPHITLCQFFMCEDSKVDSLCEALQSTVTCWKTKFPNPLPLELYISSNFIGLFVSDECAEILKKFAADFAAEASLKTDVRVEPHKKQLHVTLAYHFQDAHLATLEKLAQGIDVTLGCDWVAAIFSRDIRFINHETLQVLYPYLPQNDDELELAPGDYIFMSPVEQINTSEGWIYGTSLATGCSGLLPENYISKADECGTWIFHGSYSLLNTLPSAMFSVGDGVLEKRQQEEHVLGDSASLTIICQPMQQPLRISSQPGSSKSCLFVCRHGERMDVVFGKYWLSQCFDAKGRYMRTNLNMLPSLPQRSGGYRDYEKDAPITVLGCKQAKLIGEALLDSKTVVDFIYCSPSLRCVQTAHNILKGKQISTN</sequence>
<dbReference type="InterPro" id="IPR029033">
    <property type="entry name" value="His_PPase_superfam"/>
</dbReference>
<dbReference type="Gene3D" id="3.90.1140.10">
    <property type="entry name" value="Cyclic phosphodiesterase"/>
    <property type="match status" value="1"/>
</dbReference>
<dbReference type="PROSITE" id="PS50002">
    <property type="entry name" value="SH3"/>
    <property type="match status" value="1"/>
</dbReference>
<evidence type="ECO:0000256" key="3">
    <source>
        <dbReference type="ARBA" id="ARBA00022443"/>
    </source>
</evidence>
<dbReference type="Gene3D" id="2.30.30.40">
    <property type="entry name" value="SH3 Domains"/>
    <property type="match status" value="1"/>
</dbReference>
<accession>A0AAD1T7M5</accession>
<dbReference type="InterPro" id="IPR013078">
    <property type="entry name" value="His_Pase_superF_clade-1"/>
</dbReference>
<dbReference type="SMART" id="SM00326">
    <property type="entry name" value="SH3"/>
    <property type="match status" value="1"/>
</dbReference>
<dbReference type="InterPro" id="IPR051710">
    <property type="entry name" value="Phosphatase_SH3-domain"/>
</dbReference>
<comment type="subcellular location">
    <subcellularLocation>
        <location evidence="2">Cytoplasm</location>
    </subcellularLocation>
    <subcellularLocation>
        <location evidence="1">Nucleus</location>
    </subcellularLocation>
</comment>
<dbReference type="SMART" id="SM00165">
    <property type="entry name" value="UBA"/>
    <property type="match status" value="1"/>
</dbReference>
<dbReference type="CDD" id="cd07067">
    <property type="entry name" value="HP_PGM_like"/>
    <property type="match status" value="1"/>
</dbReference>
<evidence type="ECO:0000256" key="6">
    <source>
        <dbReference type="PROSITE-ProRule" id="PRU00192"/>
    </source>
</evidence>
<dbReference type="Gene3D" id="1.10.8.10">
    <property type="entry name" value="DNA helicase RuvA subunit, C-terminal domain"/>
    <property type="match status" value="1"/>
</dbReference>
<evidence type="ECO:0000259" key="8">
    <source>
        <dbReference type="PROSITE" id="PS50030"/>
    </source>
</evidence>
<evidence type="ECO:0000256" key="5">
    <source>
        <dbReference type="ARBA" id="ARBA00023242"/>
    </source>
</evidence>
<dbReference type="FunFam" id="2.30.30.40:FF:000052">
    <property type="entry name" value="Ubiquitin-associated and SH3 domain-containing protein B"/>
    <property type="match status" value="1"/>
</dbReference>
<keyword evidence="3 6" id="KW-0728">SH3 domain</keyword>
<evidence type="ECO:0000313" key="10">
    <source>
        <dbReference type="Proteomes" id="UP001295444"/>
    </source>
</evidence>
<evidence type="ECO:0000259" key="7">
    <source>
        <dbReference type="PROSITE" id="PS50002"/>
    </source>
</evidence>
<dbReference type="Gene3D" id="3.40.50.1240">
    <property type="entry name" value="Phosphoglycerate mutase-like"/>
    <property type="match status" value="1"/>
</dbReference>
<dbReference type="InterPro" id="IPR009060">
    <property type="entry name" value="UBA-like_sf"/>
</dbReference>
<name>A0AAD1T7M5_PELCU</name>
<dbReference type="Proteomes" id="UP001295444">
    <property type="component" value="Chromosome 10"/>
</dbReference>
<dbReference type="AlphaFoldDB" id="A0AAD1T7M5"/>
<feature type="domain" description="UBA" evidence="8">
    <location>
        <begin position="23"/>
        <end position="65"/>
    </location>
</feature>
<gene>
    <name evidence="9" type="ORF">PECUL_23A057555</name>
</gene>
<evidence type="ECO:0000256" key="4">
    <source>
        <dbReference type="ARBA" id="ARBA00022490"/>
    </source>
</evidence>
<dbReference type="GO" id="GO:0005634">
    <property type="term" value="C:nucleus"/>
    <property type="evidence" value="ECO:0007669"/>
    <property type="project" value="UniProtKB-SubCell"/>
</dbReference>
<organism evidence="9 10">
    <name type="scientific">Pelobates cultripes</name>
    <name type="common">Western spadefoot toad</name>
    <dbReference type="NCBI Taxonomy" id="61616"/>
    <lineage>
        <taxon>Eukaryota</taxon>
        <taxon>Metazoa</taxon>
        <taxon>Chordata</taxon>
        <taxon>Craniata</taxon>
        <taxon>Vertebrata</taxon>
        <taxon>Euteleostomi</taxon>
        <taxon>Amphibia</taxon>
        <taxon>Batrachia</taxon>
        <taxon>Anura</taxon>
        <taxon>Pelobatoidea</taxon>
        <taxon>Pelobatidae</taxon>
        <taxon>Pelobates</taxon>
    </lineage>
</organism>
<evidence type="ECO:0000313" key="9">
    <source>
        <dbReference type="EMBL" id="CAH2320389.1"/>
    </source>
</evidence>